<evidence type="ECO:0000313" key="9">
    <source>
        <dbReference type="Proteomes" id="UP000539175"/>
    </source>
</evidence>
<dbReference type="Pfam" id="PF02608">
    <property type="entry name" value="Bmp"/>
    <property type="match status" value="1"/>
</dbReference>
<keyword evidence="9" id="KW-1185">Reference proteome</keyword>
<proteinExistence type="predicted"/>
<keyword evidence="4" id="KW-0472">Membrane</keyword>
<keyword evidence="5" id="KW-0449">Lipoprotein</keyword>
<comment type="caution">
    <text evidence="8">The sequence shown here is derived from an EMBL/GenBank/DDBJ whole genome shotgun (WGS) entry which is preliminary data.</text>
</comment>
<comment type="subcellular location">
    <subcellularLocation>
        <location evidence="1">Cell membrane</location>
    </subcellularLocation>
</comment>
<keyword evidence="2" id="KW-1003">Cell membrane</keyword>
<dbReference type="Proteomes" id="UP000539175">
    <property type="component" value="Unassembled WGS sequence"/>
</dbReference>
<feature type="signal peptide" evidence="6">
    <location>
        <begin position="1"/>
        <end position="27"/>
    </location>
</feature>
<dbReference type="Gene3D" id="3.40.50.2300">
    <property type="match status" value="2"/>
</dbReference>
<dbReference type="PANTHER" id="PTHR34296:SF2">
    <property type="entry name" value="ABC TRANSPORTER GUANOSINE-BINDING PROTEIN NUPN"/>
    <property type="match status" value="1"/>
</dbReference>
<dbReference type="InterPro" id="IPR050957">
    <property type="entry name" value="BMP_lipoprotein"/>
</dbReference>
<evidence type="ECO:0000256" key="4">
    <source>
        <dbReference type="ARBA" id="ARBA00023136"/>
    </source>
</evidence>
<evidence type="ECO:0000256" key="3">
    <source>
        <dbReference type="ARBA" id="ARBA00022729"/>
    </source>
</evidence>
<evidence type="ECO:0000313" key="8">
    <source>
        <dbReference type="EMBL" id="MBB6252225.1"/>
    </source>
</evidence>
<dbReference type="RefSeq" id="WP_184801426.1">
    <property type="nucleotide sequence ID" value="NZ_JACIIZ010000007.1"/>
</dbReference>
<dbReference type="EMBL" id="JACIIZ010000007">
    <property type="protein sequence ID" value="MBB6252225.1"/>
    <property type="molecule type" value="Genomic_DNA"/>
</dbReference>
<accession>A0A7X0EDL7</accession>
<feature type="chain" id="PRO_5030988298" evidence="6">
    <location>
        <begin position="28"/>
        <end position="330"/>
    </location>
</feature>
<evidence type="ECO:0000256" key="5">
    <source>
        <dbReference type="ARBA" id="ARBA00023288"/>
    </source>
</evidence>
<evidence type="ECO:0000256" key="6">
    <source>
        <dbReference type="SAM" id="SignalP"/>
    </source>
</evidence>
<protein>
    <submittedName>
        <fullName evidence="8">Basic membrane protein A</fullName>
    </submittedName>
</protein>
<dbReference type="CDD" id="cd06354">
    <property type="entry name" value="PBP1_PrnA-like"/>
    <property type="match status" value="1"/>
</dbReference>
<dbReference type="GO" id="GO:0005886">
    <property type="term" value="C:plasma membrane"/>
    <property type="evidence" value="ECO:0007669"/>
    <property type="project" value="UniProtKB-SubCell"/>
</dbReference>
<keyword evidence="3 6" id="KW-0732">Signal</keyword>
<name>A0A7X0EDL7_9PROT</name>
<organism evidence="8 9">
    <name type="scientific">Nitrospirillum iridis</name>
    <dbReference type="NCBI Taxonomy" id="765888"/>
    <lineage>
        <taxon>Bacteria</taxon>
        <taxon>Pseudomonadati</taxon>
        <taxon>Pseudomonadota</taxon>
        <taxon>Alphaproteobacteria</taxon>
        <taxon>Rhodospirillales</taxon>
        <taxon>Azospirillaceae</taxon>
        <taxon>Nitrospirillum</taxon>
    </lineage>
</organism>
<reference evidence="8 9" key="1">
    <citation type="submission" date="2020-08" db="EMBL/GenBank/DDBJ databases">
        <title>Genomic Encyclopedia of Type Strains, Phase IV (KMG-IV): sequencing the most valuable type-strain genomes for metagenomic binning, comparative biology and taxonomic classification.</title>
        <authorList>
            <person name="Goeker M."/>
        </authorList>
    </citation>
    <scope>NUCLEOTIDE SEQUENCE [LARGE SCALE GENOMIC DNA]</scope>
    <source>
        <strain evidence="8 9">DSM 22198</strain>
    </source>
</reference>
<dbReference type="InterPro" id="IPR003760">
    <property type="entry name" value="PnrA-like"/>
</dbReference>
<feature type="domain" description="ABC transporter substrate-binding protein PnrA-like" evidence="7">
    <location>
        <begin position="39"/>
        <end position="326"/>
    </location>
</feature>
<evidence type="ECO:0000256" key="1">
    <source>
        <dbReference type="ARBA" id="ARBA00004236"/>
    </source>
</evidence>
<sequence>MIRPSSLLAPIALTIAFFAGNASTASAASFKPCVVYTEAGKFDKSFNEMAYDGSQTFAQKTGVAVAEFEPGGEDAYPGALQAAVTAGCTDVALIGFRFQTALAAFAPQHTDVRFTLFDGVVPGANVASVLFAENEGSYLVGVAAALASKSGTVGFIGGMPAAVIERFEKGYAQGVKDTRHDATVLTGLVAADPKGFSDPFAASEIAREMLRHNADVLFPAAGVSGLGALDIGHAKGALGVGVDSNQNYLYPGRMLTSMVKRLDVAIDRAFEAGRTQTFKAGVSRLGLKEGGVDVVVDADNRAVWTPAIVDAVARARQAIVSGQVKVASPS</sequence>
<evidence type="ECO:0000256" key="2">
    <source>
        <dbReference type="ARBA" id="ARBA00022475"/>
    </source>
</evidence>
<evidence type="ECO:0000259" key="7">
    <source>
        <dbReference type="Pfam" id="PF02608"/>
    </source>
</evidence>
<gene>
    <name evidence="8" type="ORF">FHS74_002785</name>
</gene>
<dbReference type="PANTHER" id="PTHR34296">
    <property type="entry name" value="TRANSCRIPTIONAL ACTIVATOR PROTEIN MED"/>
    <property type="match status" value="1"/>
</dbReference>
<dbReference type="AlphaFoldDB" id="A0A7X0EDL7"/>